<evidence type="ECO:0000313" key="9">
    <source>
        <dbReference type="EMBL" id="QDU99089.1"/>
    </source>
</evidence>
<evidence type="ECO:0000256" key="5">
    <source>
        <dbReference type="ARBA" id="ARBA00022989"/>
    </source>
</evidence>
<keyword evidence="6 8" id="KW-0472">Membrane</keyword>
<dbReference type="OrthoDB" id="276842at2"/>
<comment type="subcellular location">
    <subcellularLocation>
        <location evidence="1">Cell membrane</location>
        <topology evidence="1">Single-pass membrane protein</topology>
    </subcellularLocation>
    <subcellularLocation>
        <location evidence="7">Cell membrane</location>
        <topology evidence="7">Single-pass type II membrane protein</topology>
    </subcellularLocation>
</comment>
<dbReference type="GO" id="GO:0015031">
    <property type="term" value="P:protein transport"/>
    <property type="evidence" value="ECO:0007669"/>
    <property type="project" value="UniProtKB-KW"/>
</dbReference>
<comment type="similarity">
    <text evidence="2 7">Belongs to the ExbD/TolR family.</text>
</comment>
<name>A0A518E4S9_9BACT</name>
<evidence type="ECO:0000256" key="7">
    <source>
        <dbReference type="RuleBase" id="RU003879"/>
    </source>
</evidence>
<evidence type="ECO:0000256" key="4">
    <source>
        <dbReference type="ARBA" id="ARBA00022692"/>
    </source>
</evidence>
<dbReference type="Gene3D" id="3.30.420.270">
    <property type="match status" value="1"/>
</dbReference>
<dbReference type="PANTHER" id="PTHR30558">
    <property type="entry name" value="EXBD MEMBRANE COMPONENT OF PMF-DRIVEN MACROMOLECULE IMPORT SYSTEM"/>
    <property type="match status" value="1"/>
</dbReference>
<dbReference type="RefSeq" id="WP_145058836.1">
    <property type="nucleotide sequence ID" value="NZ_CP036433.1"/>
</dbReference>
<evidence type="ECO:0000256" key="6">
    <source>
        <dbReference type="ARBA" id="ARBA00023136"/>
    </source>
</evidence>
<protein>
    <submittedName>
        <fullName evidence="9">Biopolymer transport protein ExbD</fullName>
    </submittedName>
</protein>
<dbReference type="Proteomes" id="UP000317648">
    <property type="component" value="Chromosome"/>
</dbReference>
<keyword evidence="5 8" id="KW-1133">Transmembrane helix</keyword>
<dbReference type="PANTHER" id="PTHR30558:SF3">
    <property type="entry name" value="BIOPOLYMER TRANSPORT PROTEIN EXBD-RELATED"/>
    <property type="match status" value="1"/>
</dbReference>
<organism evidence="9 10">
    <name type="scientific">Lignipirellula cremea</name>
    <dbReference type="NCBI Taxonomy" id="2528010"/>
    <lineage>
        <taxon>Bacteria</taxon>
        <taxon>Pseudomonadati</taxon>
        <taxon>Planctomycetota</taxon>
        <taxon>Planctomycetia</taxon>
        <taxon>Pirellulales</taxon>
        <taxon>Pirellulaceae</taxon>
        <taxon>Lignipirellula</taxon>
    </lineage>
</organism>
<evidence type="ECO:0000256" key="2">
    <source>
        <dbReference type="ARBA" id="ARBA00005811"/>
    </source>
</evidence>
<keyword evidence="4 7" id="KW-0812">Transmembrane</keyword>
<keyword evidence="3" id="KW-1003">Cell membrane</keyword>
<evidence type="ECO:0000256" key="8">
    <source>
        <dbReference type="SAM" id="Phobius"/>
    </source>
</evidence>
<dbReference type="Pfam" id="PF02472">
    <property type="entry name" value="ExbD"/>
    <property type="match status" value="1"/>
</dbReference>
<feature type="transmembrane region" description="Helical" evidence="8">
    <location>
        <begin position="12"/>
        <end position="34"/>
    </location>
</feature>
<gene>
    <name evidence="9" type="primary">exbD_2</name>
    <name evidence="9" type="ORF">Pla8534_70000</name>
</gene>
<dbReference type="AlphaFoldDB" id="A0A518E4S9"/>
<keyword evidence="7" id="KW-0813">Transport</keyword>
<sequence length="139" mass="15095">MAVQIKKGGALAALSLTSLIDVVFLLLIFFLVATRFAEEDYEMKISVPSASEAQPIIAPPDEVYVNINQQGEYFVKGKTIGIDELEVILKDALTQNPVNQKVIVRADKRAMVEPVVAVMNLCNRVGIVEYTVATEGLGG</sequence>
<keyword evidence="10" id="KW-1185">Reference proteome</keyword>
<proteinExistence type="inferred from homology"/>
<dbReference type="GO" id="GO:0005886">
    <property type="term" value="C:plasma membrane"/>
    <property type="evidence" value="ECO:0007669"/>
    <property type="project" value="UniProtKB-SubCell"/>
</dbReference>
<dbReference type="GO" id="GO:0022857">
    <property type="term" value="F:transmembrane transporter activity"/>
    <property type="evidence" value="ECO:0007669"/>
    <property type="project" value="InterPro"/>
</dbReference>
<evidence type="ECO:0000256" key="1">
    <source>
        <dbReference type="ARBA" id="ARBA00004162"/>
    </source>
</evidence>
<keyword evidence="7" id="KW-0653">Protein transport</keyword>
<reference evidence="9 10" key="1">
    <citation type="submission" date="2019-02" db="EMBL/GenBank/DDBJ databases">
        <title>Deep-cultivation of Planctomycetes and their phenomic and genomic characterization uncovers novel biology.</title>
        <authorList>
            <person name="Wiegand S."/>
            <person name="Jogler M."/>
            <person name="Boedeker C."/>
            <person name="Pinto D."/>
            <person name="Vollmers J."/>
            <person name="Rivas-Marin E."/>
            <person name="Kohn T."/>
            <person name="Peeters S.H."/>
            <person name="Heuer A."/>
            <person name="Rast P."/>
            <person name="Oberbeckmann S."/>
            <person name="Bunk B."/>
            <person name="Jeske O."/>
            <person name="Meyerdierks A."/>
            <person name="Storesund J.E."/>
            <person name="Kallscheuer N."/>
            <person name="Luecker S."/>
            <person name="Lage O.M."/>
            <person name="Pohl T."/>
            <person name="Merkel B.J."/>
            <person name="Hornburger P."/>
            <person name="Mueller R.-W."/>
            <person name="Bruemmer F."/>
            <person name="Labrenz M."/>
            <person name="Spormann A.M."/>
            <person name="Op den Camp H."/>
            <person name="Overmann J."/>
            <person name="Amann R."/>
            <person name="Jetten M.S.M."/>
            <person name="Mascher T."/>
            <person name="Medema M.H."/>
            <person name="Devos D.P."/>
            <person name="Kaster A.-K."/>
            <person name="Ovreas L."/>
            <person name="Rohde M."/>
            <person name="Galperin M.Y."/>
            <person name="Jogler C."/>
        </authorList>
    </citation>
    <scope>NUCLEOTIDE SEQUENCE [LARGE SCALE GENOMIC DNA]</scope>
    <source>
        <strain evidence="9 10">Pla85_3_4</strain>
    </source>
</reference>
<dbReference type="KEGG" id="lcre:Pla8534_70000"/>
<evidence type="ECO:0000256" key="3">
    <source>
        <dbReference type="ARBA" id="ARBA00022475"/>
    </source>
</evidence>
<dbReference type="InterPro" id="IPR003400">
    <property type="entry name" value="ExbD"/>
</dbReference>
<evidence type="ECO:0000313" key="10">
    <source>
        <dbReference type="Proteomes" id="UP000317648"/>
    </source>
</evidence>
<dbReference type="EMBL" id="CP036433">
    <property type="protein sequence ID" value="QDU99089.1"/>
    <property type="molecule type" value="Genomic_DNA"/>
</dbReference>
<accession>A0A518E4S9</accession>